<protein>
    <submittedName>
        <fullName evidence="2">Uncharacterized protein</fullName>
    </submittedName>
</protein>
<proteinExistence type="predicted"/>
<feature type="transmembrane region" description="Helical" evidence="1">
    <location>
        <begin position="40"/>
        <end position="63"/>
    </location>
</feature>
<dbReference type="KEGG" id="moj:D7D94_08290"/>
<feature type="transmembrane region" description="Helical" evidence="1">
    <location>
        <begin position="84"/>
        <end position="104"/>
    </location>
</feature>
<evidence type="ECO:0000313" key="2">
    <source>
        <dbReference type="EMBL" id="QGU27669.1"/>
    </source>
</evidence>
<evidence type="ECO:0000256" key="1">
    <source>
        <dbReference type="SAM" id="Phobius"/>
    </source>
</evidence>
<keyword evidence="1" id="KW-1133">Transmembrane helix</keyword>
<keyword evidence="1" id="KW-0812">Transmembrane</keyword>
<organism evidence="2 3">
    <name type="scientific">Microbacterium oryzae</name>
    <dbReference type="NCBI Taxonomy" id="743009"/>
    <lineage>
        <taxon>Bacteria</taxon>
        <taxon>Bacillati</taxon>
        <taxon>Actinomycetota</taxon>
        <taxon>Actinomycetes</taxon>
        <taxon>Micrococcales</taxon>
        <taxon>Microbacteriaceae</taxon>
        <taxon>Microbacterium</taxon>
    </lineage>
</organism>
<reference evidence="2 3" key="1">
    <citation type="submission" date="2018-09" db="EMBL/GenBank/DDBJ databases">
        <title>Whole genome sequencing of Microbacterium oryzae strain MB-10T.</title>
        <authorList>
            <person name="Das S.K."/>
        </authorList>
    </citation>
    <scope>NUCLEOTIDE SEQUENCE [LARGE SCALE GENOMIC DNA]</scope>
    <source>
        <strain evidence="2 3">MB-10</strain>
    </source>
</reference>
<feature type="transmembrane region" description="Helical" evidence="1">
    <location>
        <begin position="182"/>
        <end position="202"/>
    </location>
</feature>
<dbReference type="AlphaFoldDB" id="A0A6I6E143"/>
<gene>
    <name evidence="2" type="ORF">D7D94_08290</name>
</gene>
<evidence type="ECO:0000313" key="3">
    <source>
        <dbReference type="Proteomes" id="UP000422989"/>
    </source>
</evidence>
<keyword evidence="1" id="KW-0472">Membrane</keyword>
<dbReference type="Proteomes" id="UP000422989">
    <property type="component" value="Chromosome"/>
</dbReference>
<sequence>MRRLASAMKDTGRRNVVLAAAAVPVHVAVAGSKTLVLLGHFSTFIAANVLFTLGMAAVKILVVRAHRSEEGGHGTEAAMRTYRISGILLTSMAAVYTVACIPLALGEQVRVGYDRYIAIALAVIALVELGLAIHGFFSARRLGDVLMRAVKLGNMAAALVLLVLAQTALLSIFGPWQDPSRYNGWCGVVLGGVALAIGTSMIRHRPGE</sequence>
<feature type="transmembrane region" description="Helical" evidence="1">
    <location>
        <begin position="116"/>
        <end position="137"/>
    </location>
</feature>
<dbReference type="EMBL" id="CP032550">
    <property type="protein sequence ID" value="QGU27669.1"/>
    <property type="molecule type" value="Genomic_DNA"/>
</dbReference>
<feature type="transmembrane region" description="Helical" evidence="1">
    <location>
        <begin position="157"/>
        <end position="176"/>
    </location>
</feature>
<accession>A0A6I6E143</accession>
<keyword evidence="3" id="KW-1185">Reference proteome</keyword>
<name>A0A6I6E143_9MICO</name>